<gene>
    <name evidence="1" type="ORF">P0M35_09780</name>
</gene>
<comment type="caution">
    <text evidence="1">The sequence shown here is derived from an EMBL/GenBank/DDBJ whole genome shotgun (WGS) entry which is preliminary data.</text>
</comment>
<accession>A0AAE3NYL2</accession>
<keyword evidence="2" id="KW-1185">Reference proteome</keyword>
<dbReference type="RefSeq" id="WP_321536212.1">
    <property type="nucleotide sequence ID" value="NZ_JARGDL010000013.1"/>
</dbReference>
<dbReference type="AlphaFoldDB" id="A0AAE3NYL2"/>
<dbReference type="Proteomes" id="UP001221302">
    <property type="component" value="Unassembled WGS sequence"/>
</dbReference>
<proteinExistence type="predicted"/>
<name>A0AAE3NYL2_9BACT</name>
<sequence length="172" mass="20076">MNKTILPFFFFLSIFTITCVFSQDFNRSIVVEVPIINTELHYQKYAGLQKIDEYYLTKYSSGINISYSWRFPLLLNNRIEIRPGIFLSDLDLLGLDFGLYLRLCLYKKLFAIIGSNVHYNFGYRESHMTWSRSSQSGFYFSPGGSIGLAISQKISVFLGYYVSVKNNWRDSW</sequence>
<evidence type="ECO:0000313" key="1">
    <source>
        <dbReference type="EMBL" id="MDF1612441.1"/>
    </source>
</evidence>
<organism evidence="1 2">
    <name type="scientific">Stygiobacter electus</name>
    <dbReference type="NCBI Taxonomy" id="3032292"/>
    <lineage>
        <taxon>Bacteria</taxon>
        <taxon>Pseudomonadati</taxon>
        <taxon>Ignavibacteriota</taxon>
        <taxon>Ignavibacteria</taxon>
        <taxon>Ignavibacteriales</taxon>
        <taxon>Melioribacteraceae</taxon>
        <taxon>Stygiobacter</taxon>
    </lineage>
</organism>
<dbReference type="EMBL" id="JARGDL010000013">
    <property type="protein sequence ID" value="MDF1612441.1"/>
    <property type="molecule type" value="Genomic_DNA"/>
</dbReference>
<evidence type="ECO:0000313" key="2">
    <source>
        <dbReference type="Proteomes" id="UP001221302"/>
    </source>
</evidence>
<protein>
    <submittedName>
        <fullName evidence="1">Uncharacterized protein</fullName>
    </submittedName>
</protein>
<reference evidence="1" key="1">
    <citation type="submission" date="2023-03" db="EMBL/GenBank/DDBJ databases">
        <title>Stygiobacter electus gen. nov., sp. nov., facultatively anaerobic thermotolerant bacterium of the class Ignavibacteria from a well of Yessentuki mineral water deposit.</title>
        <authorList>
            <person name="Podosokorskaya O.A."/>
            <person name="Elcheninov A.G."/>
            <person name="Petrova N.F."/>
            <person name="Zavarzina D.G."/>
            <person name="Kublanov I.V."/>
            <person name="Merkel A.Y."/>
        </authorList>
    </citation>
    <scope>NUCLEOTIDE SEQUENCE</scope>
    <source>
        <strain evidence="1">09-Me</strain>
    </source>
</reference>